<evidence type="ECO:0000256" key="4">
    <source>
        <dbReference type="ARBA" id="ARBA00023163"/>
    </source>
</evidence>
<feature type="region of interest" description="Disordered" evidence="7">
    <location>
        <begin position="82"/>
        <end position="195"/>
    </location>
</feature>
<dbReference type="PANTHER" id="PTHR33057:SF219">
    <property type="entry name" value="TRANSCRIPTION REPRESSOR"/>
    <property type="match status" value="1"/>
</dbReference>
<accession>A0AAV6Y5F8</accession>
<evidence type="ECO:0000256" key="2">
    <source>
        <dbReference type="ARBA" id="ARBA00022491"/>
    </source>
</evidence>
<comment type="subcellular location">
    <subcellularLocation>
        <location evidence="1 6">Nucleus</location>
    </subcellularLocation>
</comment>
<feature type="compositionally biased region" description="Polar residues" evidence="7">
    <location>
        <begin position="126"/>
        <end position="142"/>
    </location>
</feature>
<reference evidence="9" key="1">
    <citation type="submission" date="2019-10" db="EMBL/GenBank/DDBJ databases">
        <authorList>
            <person name="Zhang R."/>
            <person name="Pan Y."/>
            <person name="Wang J."/>
            <person name="Ma R."/>
            <person name="Yu S."/>
        </authorList>
    </citation>
    <scope>NUCLEOTIDE SEQUENCE</scope>
    <source>
        <strain evidence="9">LA-IB0</strain>
        <tissue evidence="9">Leaf</tissue>
    </source>
</reference>
<feature type="compositionally biased region" description="Basic and acidic residues" evidence="7">
    <location>
        <begin position="102"/>
        <end position="125"/>
    </location>
</feature>
<keyword evidence="2 6" id="KW-0678">Repressor</keyword>
<feature type="region of interest" description="Disordered" evidence="7">
    <location>
        <begin position="49"/>
        <end position="69"/>
    </location>
</feature>
<dbReference type="Pfam" id="PF04844">
    <property type="entry name" value="Ovate"/>
    <property type="match status" value="1"/>
</dbReference>
<dbReference type="Proteomes" id="UP000826271">
    <property type="component" value="Unassembled WGS sequence"/>
</dbReference>
<evidence type="ECO:0000313" key="10">
    <source>
        <dbReference type="Proteomes" id="UP000826271"/>
    </source>
</evidence>
<keyword evidence="4 6" id="KW-0804">Transcription</keyword>
<dbReference type="AlphaFoldDB" id="A0AAV6Y5F8"/>
<dbReference type="GO" id="GO:0045892">
    <property type="term" value="P:negative regulation of DNA-templated transcription"/>
    <property type="evidence" value="ECO:0007669"/>
    <property type="project" value="UniProtKB-UniRule"/>
</dbReference>
<comment type="function">
    <text evidence="6">Transcriptional repressor that regulates multiple aspects of plant growth and development.</text>
</comment>
<dbReference type="InterPro" id="IPR006458">
    <property type="entry name" value="Ovate_C"/>
</dbReference>
<dbReference type="GO" id="GO:0005634">
    <property type="term" value="C:nucleus"/>
    <property type="evidence" value="ECO:0007669"/>
    <property type="project" value="UniProtKB-SubCell"/>
</dbReference>
<protein>
    <recommendedName>
        <fullName evidence="6">Transcription repressor</fullName>
    </recommendedName>
    <alternativeName>
        <fullName evidence="6">Ovate family protein</fullName>
    </alternativeName>
</protein>
<keyword evidence="5 6" id="KW-0539">Nucleus</keyword>
<dbReference type="EMBL" id="WHWC01000001">
    <property type="protein sequence ID" value="KAG8389943.1"/>
    <property type="molecule type" value="Genomic_DNA"/>
</dbReference>
<dbReference type="PROSITE" id="PS51754">
    <property type="entry name" value="OVATE"/>
    <property type="match status" value="1"/>
</dbReference>
<proteinExistence type="predicted"/>
<evidence type="ECO:0000256" key="1">
    <source>
        <dbReference type="ARBA" id="ARBA00004123"/>
    </source>
</evidence>
<dbReference type="PANTHER" id="PTHR33057">
    <property type="entry name" value="TRANSCRIPTION REPRESSOR OFP7-RELATED"/>
    <property type="match status" value="1"/>
</dbReference>
<evidence type="ECO:0000256" key="5">
    <source>
        <dbReference type="ARBA" id="ARBA00023242"/>
    </source>
</evidence>
<keyword evidence="10" id="KW-1185">Reference proteome</keyword>
<feature type="compositionally biased region" description="Basic residues" evidence="7">
    <location>
        <begin position="156"/>
        <end position="171"/>
    </location>
</feature>
<feature type="domain" description="OVATE" evidence="8">
    <location>
        <begin position="203"/>
        <end position="262"/>
    </location>
</feature>
<evidence type="ECO:0000256" key="7">
    <source>
        <dbReference type="SAM" id="MobiDB-lite"/>
    </source>
</evidence>
<gene>
    <name evidence="9" type="ORF">BUALT_Bualt01G0032100</name>
</gene>
<dbReference type="InterPro" id="IPR038933">
    <property type="entry name" value="Ovate"/>
</dbReference>
<comment type="caution">
    <text evidence="9">The sequence shown here is derived from an EMBL/GenBank/DDBJ whole genome shotgun (WGS) entry which is preliminary data.</text>
</comment>
<keyword evidence="3 6" id="KW-0805">Transcription regulation</keyword>
<organism evidence="9 10">
    <name type="scientific">Buddleja alternifolia</name>
    <dbReference type="NCBI Taxonomy" id="168488"/>
    <lineage>
        <taxon>Eukaryota</taxon>
        <taxon>Viridiplantae</taxon>
        <taxon>Streptophyta</taxon>
        <taxon>Embryophyta</taxon>
        <taxon>Tracheophyta</taxon>
        <taxon>Spermatophyta</taxon>
        <taxon>Magnoliopsida</taxon>
        <taxon>eudicotyledons</taxon>
        <taxon>Gunneridae</taxon>
        <taxon>Pentapetalae</taxon>
        <taxon>asterids</taxon>
        <taxon>lamiids</taxon>
        <taxon>Lamiales</taxon>
        <taxon>Scrophulariaceae</taxon>
        <taxon>Buddlejeae</taxon>
        <taxon>Buddleja</taxon>
    </lineage>
</organism>
<evidence type="ECO:0000256" key="3">
    <source>
        <dbReference type="ARBA" id="ARBA00023015"/>
    </source>
</evidence>
<dbReference type="NCBIfam" id="TIGR01568">
    <property type="entry name" value="A_thal_3678"/>
    <property type="match status" value="1"/>
</dbReference>
<sequence length="268" mass="30820">MAKGPKLRLSFLNSFQMCRPKDPSSLVKNPLPAVTYFYSPINSKSFDISFPGFPDPPPSTPRDIGSSKITPVLNDEFSSHACHEARKENKEKTYKSKVSSEFNERARPMAASRNDKKKEKTERKASNNTKTSLADINETELSSPIIEEEPLNGSRKPLKQRSVRTQRFKRYGSKDWQDDSITAPENEPRGKIVDGKGNQSFVVVKRSVDPYKDFKKSMLEMILERQMFEPEQLEQLLMSFLSLNSRMHHKVILQAFTEIWKEIFRSPN</sequence>
<name>A0AAV6Y5F8_9LAMI</name>
<feature type="compositionally biased region" description="Basic and acidic residues" evidence="7">
    <location>
        <begin position="82"/>
        <end position="94"/>
    </location>
</feature>
<evidence type="ECO:0000259" key="8">
    <source>
        <dbReference type="PROSITE" id="PS51754"/>
    </source>
</evidence>
<evidence type="ECO:0000256" key="6">
    <source>
        <dbReference type="RuleBase" id="RU367028"/>
    </source>
</evidence>
<evidence type="ECO:0000313" key="9">
    <source>
        <dbReference type="EMBL" id="KAG8389943.1"/>
    </source>
</evidence>